<dbReference type="PANTHER" id="PTHR10217">
    <property type="entry name" value="VOLTAGE AND LIGAND GATED POTASSIUM CHANNEL"/>
    <property type="match status" value="1"/>
</dbReference>
<protein>
    <recommendedName>
        <fullName evidence="1">Cyclic nucleotide-binding domain-containing protein</fullName>
    </recommendedName>
</protein>
<dbReference type="GO" id="GO:0005886">
    <property type="term" value="C:plasma membrane"/>
    <property type="evidence" value="ECO:0007669"/>
    <property type="project" value="TreeGrafter"/>
</dbReference>
<evidence type="ECO:0000313" key="3">
    <source>
        <dbReference type="Proteomes" id="UP000015354"/>
    </source>
</evidence>
<accession>S9TZ54</accession>
<feature type="domain" description="Cyclic nucleotide-binding" evidence="1">
    <location>
        <begin position="241"/>
        <end position="341"/>
    </location>
</feature>
<dbReference type="AlphaFoldDB" id="S9TZ54"/>
<dbReference type="CDD" id="cd00038">
    <property type="entry name" value="CAP_ED"/>
    <property type="match status" value="1"/>
</dbReference>
<dbReference type="GO" id="GO:0042391">
    <property type="term" value="P:regulation of membrane potential"/>
    <property type="evidence" value="ECO:0007669"/>
    <property type="project" value="TreeGrafter"/>
</dbReference>
<dbReference type="InterPro" id="IPR014710">
    <property type="entry name" value="RmlC-like_jellyroll"/>
</dbReference>
<dbReference type="Proteomes" id="UP000015354">
    <property type="component" value="Unassembled WGS sequence"/>
</dbReference>
<reference evidence="2 3" key="1">
    <citation type="journal article" date="2013" name="PLoS ONE">
        <title>Predicting the Proteins of Angomonas deanei, Strigomonas culicis and Their Respective Endosymbionts Reveals New Aspects of the Trypanosomatidae Family.</title>
        <authorList>
            <person name="Motta M.C."/>
            <person name="Martins A.C."/>
            <person name="de Souza S.S."/>
            <person name="Catta-Preta C.M."/>
            <person name="Silva R."/>
            <person name="Klein C.C."/>
            <person name="de Almeida L.G."/>
            <person name="de Lima Cunha O."/>
            <person name="Ciapina L.P."/>
            <person name="Brocchi M."/>
            <person name="Colabardini A.C."/>
            <person name="de Araujo Lima B."/>
            <person name="Machado C.R."/>
            <person name="de Almeida Soares C.M."/>
            <person name="Probst C.M."/>
            <person name="de Menezes C.B."/>
            <person name="Thompson C.E."/>
            <person name="Bartholomeu D.C."/>
            <person name="Gradia D.F."/>
            <person name="Pavoni D.P."/>
            <person name="Grisard E.C."/>
            <person name="Fantinatti-Garboggini F."/>
            <person name="Marchini F.K."/>
            <person name="Rodrigues-Luiz G.F."/>
            <person name="Wagner G."/>
            <person name="Goldman G.H."/>
            <person name="Fietto J.L."/>
            <person name="Elias M.C."/>
            <person name="Goldman M.H."/>
            <person name="Sagot M.F."/>
            <person name="Pereira M."/>
            <person name="Stoco P.H."/>
            <person name="de Mendonca-Neto R.P."/>
            <person name="Teixeira S.M."/>
            <person name="Maciel T.E."/>
            <person name="de Oliveira Mendes T.A."/>
            <person name="Urmenyi T.P."/>
            <person name="de Souza W."/>
            <person name="Schenkman S."/>
            <person name="de Vasconcelos A.T."/>
        </authorList>
    </citation>
    <scope>NUCLEOTIDE SEQUENCE [LARGE SCALE GENOMIC DNA]</scope>
</reference>
<dbReference type="PANTHER" id="PTHR10217:SF435">
    <property type="entry name" value="POTASSIUM VOLTAGE-GATED CHANNEL PROTEIN EAG"/>
    <property type="match status" value="1"/>
</dbReference>
<name>S9TZ54_9TRYP</name>
<dbReference type="SUPFAM" id="SSF51206">
    <property type="entry name" value="cAMP-binding domain-like"/>
    <property type="match status" value="3"/>
</dbReference>
<dbReference type="EMBL" id="ATMH01007442">
    <property type="protein sequence ID" value="EPY23817.1"/>
    <property type="molecule type" value="Genomic_DNA"/>
</dbReference>
<dbReference type="InterPro" id="IPR000595">
    <property type="entry name" value="cNMP-bd_dom"/>
</dbReference>
<evidence type="ECO:0000313" key="2">
    <source>
        <dbReference type="EMBL" id="EPY23817.1"/>
    </source>
</evidence>
<dbReference type="GO" id="GO:0005249">
    <property type="term" value="F:voltage-gated potassium channel activity"/>
    <property type="evidence" value="ECO:0007669"/>
    <property type="project" value="TreeGrafter"/>
</dbReference>
<dbReference type="InterPro" id="IPR050818">
    <property type="entry name" value="KCNH_animal-type"/>
</dbReference>
<keyword evidence="3" id="KW-1185">Reference proteome</keyword>
<dbReference type="Gene3D" id="2.60.120.10">
    <property type="entry name" value="Jelly Rolls"/>
    <property type="match status" value="2"/>
</dbReference>
<organism evidence="2 3">
    <name type="scientific">Strigomonas culicis</name>
    <dbReference type="NCBI Taxonomy" id="28005"/>
    <lineage>
        <taxon>Eukaryota</taxon>
        <taxon>Discoba</taxon>
        <taxon>Euglenozoa</taxon>
        <taxon>Kinetoplastea</taxon>
        <taxon>Metakinetoplastina</taxon>
        <taxon>Trypanosomatida</taxon>
        <taxon>Trypanosomatidae</taxon>
        <taxon>Strigomonadinae</taxon>
        <taxon>Strigomonas</taxon>
    </lineage>
</organism>
<dbReference type="PROSITE" id="PS50042">
    <property type="entry name" value="CNMP_BINDING_3"/>
    <property type="match status" value="1"/>
</dbReference>
<dbReference type="InterPro" id="IPR018490">
    <property type="entry name" value="cNMP-bd_dom_sf"/>
</dbReference>
<dbReference type="OrthoDB" id="272675at2759"/>
<sequence length="751" mass="83047">MSTIENTSKDKSIAILRKLFCPLLQRRIYRKRKHPCVGNDVHMPSEEVLKQHPLLSKWPLLPIKNVLRLGKLCAYRKGCSVAYNKEPLSTCSIFWVISGKLMQVPSKKEIKRCALEIPTLFDTKLPKTGPLVFPSLFSSVRHTPATRLQESVLDGLSTFSAGQLIDAELLLFGALRRRSIACLTDVVLVSIPFLAFQNEFLLLKGPPHRSTIEEARKVVTAALANGNAKPPLADILSANSVLTALNPQSLKAIWMQLQPTVFKCGEIICNNTYTSDTVFFLSVGKVKYVTEKSRDVLVRSRGACMGLNSIISFELPTHLLEKRTVVAASYCELWFISTRAFLCLCDEGDKVNCSRQATKEIDIAQCSLNLQSNLRNLAVFASVSDVFLNAVVKSLKMRVYMPGDCIIPAKKVFKSGVIILCGEAYIEIRNKGGKGETREPARVGSLYYLCEALVGIKMPNAIVAGTSVIVALISAGCIFDALEKSEWVSTEMDSIMEMSHQYVEKVYGGDAAECKAQETAQKRVNAFYEKEQAKKAQTQKEVQKQVVKDSVLSELEEENNLFTSLSTQLEYLRHSELEAEKYRYLSSPNNAVVTTQQAPISGQAGGAARKCSGCFTTDDRGKAVYCDEVPQGWRRKQRPAEGNAVSAVDRAYSQDRGFAPAPPAVPASSSPNLGAAAGTRRIIPSRDLYVPAVIRRPNDNTLTGNRAMARSSPPPRLAALRTEVSQMKDDADGFDRRQEYRRHLLKRGGMM</sequence>
<comment type="caution">
    <text evidence="2">The sequence shown here is derived from an EMBL/GenBank/DDBJ whole genome shotgun (WGS) entry which is preliminary data.</text>
</comment>
<proteinExistence type="predicted"/>
<evidence type="ECO:0000259" key="1">
    <source>
        <dbReference type="PROSITE" id="PS50042"/>
    </source>
</evidence>
<gene>
    <name evidence="2" type="ORF">STCU_07442</name>
</gene>